<protein>
    <submittedName>
        <fullName evidence="2">Uncharacterized protein</fullName>
    </submittedName>
</protein>
<proteinExistence type="predicted"/>
<evidence type="ECO:0000313" key="3">
    <source>
        <dbReference type="Proteomes" id="UP000298663"/>
    </source>
</evidence>
<reference evidence="2 3" key="1">
    <citation type="journal article" date="2015" name="Genome Biol.">
        <title>Comparative genomics of Steinernema reveals deeply conserved gene regulatory networks.</title>
        <authorList>
            <person name="Dillman A.R."/>
            <person name="Macchietto M."/>
            <person name="Porter C.F."/>
            <person name="Rogers A."/>
            <person name="Williams B."/>
            <person name="Antoshechkin I."/>
            <person name="Lee M.M."/>
            <person name="Goodwin Z."/>
            <person name="Lu X."/>
            <person name="Lewis E.E."/>
            <person name="Goodrich-Blair H."/>
            <person name="Stock S.P."/>
            <person name="Adams B.J."/>
            <person name="Sternberg P.W."/>
            <person name="Mortazavi A."/>
        </authorList>
    </citation>
    <scope>NUCLEOTIDE SEQUENCE [LARGE SCALE GENOMIC DNA]</scope>
    <source>
        <strain evidence="2 3">ALL</strain>
    </source>
</reference>
<dbReference type="EMBL" id="AZBU02000001">
    <property type="protein sequence ID" value="TMS38282.1"/>
    <property type="molecule type" value="Genomic_DNA"/>
</dbReference>
<organism evidence="2 3">
    <name type="scientific">Steinernema carpocapsae</name>
    <name type="common">Entomopathogenic nematode</name>
    <dbReference type="NCBI Taxonomy" id="34508"/>
    <lineage>
        <taxon>Eukaryota</taxon>
        <taxon>Metazoa</taxon>
        <taxon>Ecdysozoa</taxon>
        <taxon>Nematoda</taxon>
        <taxon>Chromadorea</taxon>
        <taxon>Rhabditida</taxon>
        <taxon>Tylenchina</taxon>
        <taxon>Panagrolaimomorpha</taxon>
        <taxon>Strongyloidoidea</taxon>
        <taxon>Steinernematidae</taxon>
        <taxon>Steinernema</taxon>
    </lineage>
</organism>
<feature type="region of interest" description="Disordered" evidence="1">
    <location>
        <begin position="121"/>
        <end position="143"/>
    </location>
</feature>
<dbReference type="AlphaFoldDB" id="A0A4U8UXZ5"/>
<comment type="caution">
    <text evidence="2">The sequence shown here is derived from an EMBL/GenBank/DDBJ whole genome shotgun (WGS) entry which is preliminary data.</text>
</comment>
<gene>
    <name evidence="2" type="ORF">L596_005043</name>
</gene>
<dbReference type="Proteomes" id="UP000298663">
    <property type="component" value="Unassembled WGS sequence"/>
</dbReference>
<name>A0A4U8UXZ5_STECR</name>
<evidence type="ECO:0000256" key="1">
    <source>
        <dbReference type="SAM" id="MobiDB-lite"/>
    </source>
</evidence>
<evidence type="ECO:0000313" key="2">
    <source>
        <dbReference type="EMBL" id="TMS38282.1"/>
    </source>
</evidence>
<feature type="compositionally biased region" description="Polar residues" evidence="1">
    <location>
        <begin position="127"/>
        <end position="143"/>
    </location>
</feature>
<reference evidence="2 3" key="2">
    <citation type="journal article" date="2019" name="G3 (Bethesda)">
        <title>Hybrid Assembly of the Genome of the Entomopathogenic Nematode Steinernema carpocapsae Identifies the X-Chromosome.</title>
        <authorList>
            <person name="Serra L."/>
            <person name="Macchietto M."/>
            <person name="Macias-Munoz A."/>
            <person name="McGill C.J."/>
            <person name="Rodriguez I.M."/>
            <person name="Rodriguez B."/>
            <person name="Murad R."/>
            <person name="Mortazavi A."/>
        </authorList>
    </citation>
    <scope>NUCLEOTIDE SEQUENCE [LARGE SCALE GENOMIC DNA]</scope>
    <source>
        <strain evidence="2 3">ALL</strain>
    </source>
</reference>
<sequence>MYRTGPPGSLVSSCPKSYSESALGTCKHVLTRSLIKAALSSHIIRHSRKFKSLLSLINAPRSPGFLLCPSARLIRIMLNVSALKEANKNVTNLPPLSRIEQAALSRHQRGGHRVWSDKLARHMESSPEANSSSTFTSNPAPSQPTRVFFVAKYPNRSGSTCDSPGLIEHERPSMWRATPVSHNN</sequence>
<keyword evidence="3" id="KW-1185">Reference proteome</keyword>
<accession>A0A4U8UXZ5</accession>